<dbReference type="SUPFAM" id="SSF52777">
    <property type="entry name" value="CoA-dependent acyltransferases"/>
    <property type="match status" value="2"/>
</dbReference>
<dbReference type="InterPro" id="IPR001242">
    <property type="entry name" value="Condensation_dom"/>
</dbReference>
<feature type="non-terminal residue" evidence="6">
    <location>
        <position position="1264"/>
    </location>
</feature>
<protein>
    <recommendedName>
        <fullName evidence="5">Carrier domain-containing protein</fullName>
    </recommendedName>
</protein>
<dbReference type="GeneID" id="9596462"/>
<sequence length="1264" mass="137724">MAIALALSFPPDLLDASGTGESVWECTIPNAACPSESCSDLALLITAVRITHFLSTGIEDAVIGVARDNASIQAITLRVWNGTPAVQIVKAADQALTNDRPTAEMAKPDTVVLAMDRGGSKGCSQQMHPLVIFCSEGSLLFAGDPRLYSPQNVRCIGGNVQDVVEIICGAPNTMVSDISFPGAISRLSVAGVRLDVPRPPTYEAQSLREVFIATATAFPHNIALTDDDVEFTYTQLDALTDMLADEIALALVDLPNTDYISTCIPSSPLAIIVIYAIIKYGAAYVPLDVRLPEARLRTIIVNSGANLLITGAESPSVSDLPIAKLDVTDFLRQHVPRVEAWKGSSRAVWRSQPSEIAYVLHTSGTTGVPKGVCIKTSAVLALLYERGVCLITPDMRIGQIGNIAWDGSILDVCCTLTVGATLVSFSSYDVLDPIRLADLLRARRVTALSIAVALFRQFLSVAPHMFTPMRFVIVGGEALDFSQCQRFKEINPTGELVNGYGPTEACYTAVAHRVDRMLEYGLVPIGRPLSYTNCVVLDGNGRLVPPGIPGELFIGGRGVAAGYLNRPEETSAAFVRMVIPGLDQPPATFYRTGDLVRWLPSGDMQFERRSQSGQIKIRGQRLELAEVESAIVGTRLVKNAAVVYVKPTDGRSPYLAAFIVPVEPDCVETPHSFTRRFKETVPVYMVPQAVYLEASLPLNNNWKLDRRRLDAMALERDVITPNGDVHYSAAGEPSARNDAEGEIASIMSDILSGKAVGPEDDFFDVGGHSLLAMQLKWRLDKSFGALVTMQDIFQGASARRLATLVRQGSPNDGFLVSNGDTFCSLPHAERQRYVASSGTRWQYSASRAPAPGEVVSHCAFWSRLIGELSEDLLEQALQAMARRQDILRTVFEEVDGDVCARVTDCMPTLEIVDSPPMKNDQDLEDYLRLHASRPFDIAAKAPFRPVLFRLSPQAFILLLSFDHIITDGYSEDIIVRELCEYYGALCEGRAADLPDLPVTCADIAHWERSDSFATLIAPQLDYWAAHLQNATAASFTPDLPGADTSTYLTAGDFVSISLSESLVARLDAACALSRVTLSMALLAALRVVHFRRTGARDAVLGGATANRQRPEVAHLQGFFVTALLYRIRVEAGQRFRDVLEQVRTLVAEGVSNMDAHMATIAEALWERGALPAGSLPLRVALGYVVHEQASVQVGGLRMERMEVNMHAVQLDMEIYFGRVAGTDKMTGEINYRRNLYSKDYIQGLARELEGVLERFAEASDFAVQ</sequence>
<name>D8Q5V2_SCHCM</name>
<dbReference type="GO" id="GO:0044550">
    <property type="term" value="P:secondary metabolite biosynthetic process"/>
    <property type="evidence" value="ECO:0007669"/>
    <property type="project" value="TreeGrafter"/>
</dbReference>
<dbReference type="RefSeq" id="XP_003032376.1">
    <property type="nucleotide sequence ID" value="XM_003032330.1"/>
</dbReference>
<evidence type="ECO:0000256" key="3">
    <source>
        <dbReference type="ARBA" id="ARBA00022598"/>
    </source>
</evidence>
<dbReference type="PROSITE" id="PS00455">
    <property type="entry name" value="AMP_BINDING"/>
    <property type="match status" value="1"/>
</dbReference>
<dbReference type="Gene3D" id="3.40.50.980">
    <property type="match status" value="2"/>
</dbReference>
<dbReference type="Gene3D" id="3.30.559.30">
    <property type="entry name" value="Nonribosomal peptide synthetase, condensation domain"/>
    <property type="match status" value="1"/>
</dbReference>
<dbReference type="HOGENOM" id="CLU_000022_2_10_1"/>
<dbReference type="Pfam" id="PF00501">
    <property type="entry name" value="AMP-binding"/>
    <property type="match status" value="1"/>
</dbReference>
<dbReference type="InterPro" id="IPR020806">
    <property type="entry name" value="PKS_PP-bd"/>
</dbReference>
<gene>
    <name evidence="6" type="ORF">SCHCODRAFT_109347</name>
</gene>
<dbReference type="SUPFAM" id="SSF47336">
    <property type="entry name" value="ACP-like"/>
    <property type="match status" value="1"/>
</dbReference>
<dbReference type="KEGG" id="scm:SCHCO_02577781"/>
<evidence type="ECO:0000313" key="6">
    <source>
        <dbReference type="EMBL" id="EFI97473.1"/>
    </source>
</evidence>
<keyword evidence="4" id="KW-0511">Multifunctional enzyme</keyword>
<dbReference type="PANTHER" id="PTHR45527">
    <property type="entry name" value="NONRIBOSOMAL PEPTIDE SYNTHETASE"/>
    <property type="match status" value="1"/>
</dbReference>
<dbReference type="InterPro" id="IPR020845">
    <property type="entry name" value="AMP-binding_CS"/>
</dbReference>
<dbReference type="Gene3D" id="3.40.50.1820">
    <property type="entry name" value="alpha/beta hydrolase"/>
    <property type="match status" value="1"/>
</dbReference>
<dbReference type="OMA" id="HAMSDGW"/>
<dbReference type="Proteomes" id="UP000007431">
    <property type="component" value="Unassembled WGS sequence"/>
</dbReference>
<organism evidence="7">
    <name type="scientific">Schizophyllum commune (strain H4-8 / FGSC 9210)</name>
    <name type="common">Split gill fungus</name>
    <dbReference type="NCBI Taxonomy" id="578458"/>
    <lineage>
        <taxon>Eukaryota</taxon>
        <taxon>Fungi</taxon>
        <taxon>Dikarya</taxon>
        <taxon>Basidiomycota</taxon>
        <taxon>Agaricomycotina</taxon>
        <taxon>Agaricomycetes</taxon>
        <taxon>Agaricomycetidae</taxon>
        <taxon>Agaricales</taxon>
        <taxon>Schizophyllaceae</taxon>
        <taxon>Schizophyllum</taxon>
    </lineage>
</organism>
<dbReference type="eggNOG" id="KOG1178">
    <property type="taxonomic scope" value="Eukaryota"/>
</dbReference>
<reference evidence="6 7" key="1">
    <citation type="journal article" date="2010" name="Nat. Biotechnol.">
        <title>Genome sequence of the model mushroom Schizophyllum commune.</title>
        <authorList>
            <person name="Ohm R.A."/>
            <person name="de Jong J.F."/>
            <person name="Lugones L.G."/>
            <person name="Aerts A."/>
            <person name="Kothe E."/>
            <person name="Stajich J.E."/>
            <person name="de Vries R.P."/>
            <person name="Record E."/>
            <person name="Levasseur A."/>
            <person name="Baker S.E."/>
            <person name="Bartholomew K.A."/>
            <person name="Coutinho P.M."/>
            <person name="Erdmann S."/>
            <person name="Fowler T.J."/>
            <person name="Gathman A.C."/>
            <person name="Lombard V."/>
            <person name="Henrissat B."/>
            <person name="Knabe N."/>
            <person name="Kuees U."/>
            <person name="Lilly W.W."/>
            <person name="Lindquist E."/>
            <person name="Lucas S."/>
            <person name="Magnuson J.K."/>
            <person name="Piumi F."/>
            <person name="Raudaskoski M."/>
            <person name="Salamov A."/>
            <person name="Schmutz J."/>
            <person name="Schwarze F.W.M.R."/>
            <person name="vanKuyk P.A."/>
            <person name="Horton J.S."/>
            <person name="Grigoriev I.V."/>
            <person name="Woesten H.A.B."/>
        </authorList>
    </citation>
    <scope>NUCLEOTIDE SEQUENCE [LARGE SCALE GENOMIC DNA]</scope>
    <source>
        <strain evidence="7">H4-8 / FGSC 9210</strain>
    </source>
</reference>
<proteinExistence type="predicted"/>
<dbReference type="InParanoid" id="D8Q5V2"/>
<evidence type="ECO:0000259" key="5">
    <source>
        <dbReference type="PROSITE" id="PS50075"/>
    </source>
</evidence>
<dbReference type="Pfam" id="PF00550">
    <property type="entry name" value="PP-binding"/>
    <property type="match status" value="1"/>
</dbReference>
<dbReference type="AlphaFoldDB" id="D8Q5V2"/>
<dbReference type="VEuPathDB" id="FungiDB:SCHCODRAFT_02577781"/>
<feature type="domain" description="Carrier" evidence="5">
    <location>
        <begin position="734"/>
        <end position="809"/>
    </location>
</feature>
<dbReference type="GO" id="GO:0005737">
    <property type="term" value="C:cytoplasm"/>
    <property type="evidence" value="ECO:0007669"/>
    <property type="project" value="TreeGrafter"/>
</dbReference>
<dbReference type="GO" id="GO:0016874">
    <property type="term" value="F:ligase activity"/>
    <property type="evidence" value="ECO:0007669"/>
    <property type="project" value="UniProtKB-KW"/>
</dbReference>
<evidence type="ECO:0000256" key="1">
    <source>
        <dbReference type="ARBA" id="ARBA00022450"/>
    </source>
</evidence>
<dbReference type="Pfam" id="PF00668">
    <property type="entry name" value="Condensation"/>
    <property type="match status" value="1"/>
</dbReference>
<dbReference type="PROSITE" id="PS50075">
    <property type="entry name" value="CARRIER"/>
    <property type="match status" value="1"/>
</dbReference>
<dbReference type="InterPro" id="IPR009081">
    <property type="entry name" value="PP-bd_ACP"/>
</dbReference>
<dbReference type="Gene3D" id="3.30.559.10">
    <property type="entry name" value="Chloramphenicol acetyltransferase-like domain"/>
    <property type="match status" value="1"/>
</dbReference>
<accession>D8Q5V2</accession>
<dbReference type="GO" id="GO:0043041">
    <property type="term" value="P:amino acid activation for nonribosomal peptide biosynthetic process"/>
    <property type="evidence" value="ECO:0007669"/>
    <property type="project" value="TreeGrafter"/>
</dbReference>
<dbReference type="Gene3D" id="2.30.38.10">
    <property type="entry name" value="Luciferase, Domain 3"/>
    <property type="match status" value="1"/>
</dbReference>
<keyword evidence="1" id="KW-0596">Phosphopantetheine</keyword>
<dbReference type="STRING" id="578458.D8Q5V2"/>
<keyword evidence="2" id="KW-0597">Phosphoprotein</keyword>
<dbReference type="SUPFAM" id="SSF56801">
    <property type="entry name" value="Acetyl-CoA synthetase-like"/>
    <property type="match status" value="1"/>
</dbReference>
<evidence type="ECO:0000256" key="4">
    <source>
        <dbReference type="ARBA" id="ARBA00023268"/>
    </source>
</evidence>
<dbReference type="CDD" id="cd05930">
    <property type="entry name" value="A_NRPS"/>
    <property type="match status" value="1"/>
</dbReference>
<dbReference type="InterPro" id="IPR000873">
    <property type="entry name" value="AMP-dep_synth/lig_dom"/>
</dbReference>
<dbReference type="InterPro" id="IPR036736">
    <property type="entry name" value="ACP-like_sf"/>
</dbReference>
<dbReference type="InterPro" id="IPR045851">
    <property type="entry name" value="AMP-bd_C_sf"/>
</dbReference>
<dbReference type="InterPro" id="IPR029058">
    <property type="entry name" value="AB_hydrolase_fold"/>
</dbReference>
<dbReference type="PANTHER" id="PTHR45527:SF1">
    <property type="entry name" value="FATTY ACID SYNTHASE"/>
    <property type="match status" value="1"/>
</dbReference>
<dbReference type="GO" id="GO:0031177">
    <property type="term" value="F:phosphopantetheine binding"/>
    <property type="evidence" value="ECO:0007669"/>
    <property type="project" value="InterPro"/>
</dbReference>
<keyword evidence="3" id="KW-0436">Ligase</keyword>
<keyword evidence="7" id="KW-1185">Reference proteome</keyword>
<dbReference type="SMART" id="SM00823">
    <property type="entry name" value="PKS_PP"/>
    <property type="match status" value="1"/>
</dbReference>
<evidence type="ECO:0000256" key="2">
    <source>
        <dbReference type="ARBA" id="ARBA00022553"/>
    </source>
</evidence>
<dbReference type="OrthoDB" id="408177at2759"/>
<dbReference type="Gene3D" id="3.30.300.30">
    <property type="match status" value="1"/>
</dbReference>
<dbReference type="InterPro" id="IPR023213">
    <property type="entry name" value="CAT-like_dom_sf"/>
</dbReference>
<evidence type="ECO:0000313" key="7">
    <source>
        <dbReference type="Proteomes" id="UP000007431"/>
    </source>
</evidence>
<dbReference type="EMBL" id="GL377306">
    <property type="protein sequence ID" value="EFI97473.1"/>
    <property type="molecule type" value="Genomic_DNA"/>
</dbReference>